<sequence>MKKPLILLLFLAPLTFLAQTMEYPFRDNTLDSESRAEDVVTRLTLDEKIDQMQDVAPAIERLGIPEYNWWNECLHGVARAGAATSFPQAIGMAATWNPQLIYKVADVISSEARAKFNHNVKLGHRNRYQGLTMWSPNINIFRDPRWGRGQETYGEDPYLTSRLGVAFIQGLQGTNPDYFKVIATAKHFAVHSGPEYNRHTFDAYADKKDLWETYLPAFKAAVVEGKSYSVMSAYNRYLGESATASSLLLQDILRDKWGFNGYVVSDCGAVEDIYLRHKIVETAEEASALAVKSGCDLNCGSTYAHLKKAVANGYISEEEINTAVKRLFLARVKLGLLNTPESMPFADIKDDMLESEANQKMALQTARESMVLLKNENNTLPISKETGTITVIGPTANDKQFLLGNYFGTPTYRKTILEGIQDKVSKKTIVNYFKGTNLTDDQPIFDIIGEKYFHGKIKTEYYDNSNLEGKPVAVHSENQIDFEWGGAAPIDLLTPGEFSIQYTGTLNPDFSGIASFSLHESGGSYSFSLDGKEMVSGSSETENIPKTIQFPVEKNKKQQFVILYKCTNPWISSIQLLWNKEQLQGKDELIQKVGQSDLVIYVGGITARLEGEEMPIAIEGFSKGDRTNLELPTAQQNLIKELHALGKPVVFVLTSGSAMAINWEEDNLPAILSAWYPGQAGGSAVADILFGDYNPSGKLPVTFYKSVTDLPPFEDYHMKGRTYRYFDGEVLYPFGYGLSYTHFSYSKPVLEKSTINSAEKTSLKVMVTNDGGYDGETVVQLYVKDKEASVAKPLKSLKKFNKIFLKKGESKTIEFELTPEDLSIFDNQGNSFVEPGEFEIFVGEDSATQNKTSLIVQ</sequence>
<reference evidence="6 7" key="1">
    <citation type="submission" date="2020-05" db="EMBL/GenBank/DDBJ databases">
        <title>The draft genome sequence of Maribacter arenosus CAU 1321.</title>
        <authorList>
            <person name="Mu L."/>
        </authorList>
    </citation>
    <scope>NUCLEOTIDE SEQUENCE [LARGE SCALE GENOMIC DNA]</scope>
    <source>
        <strain evidence="6 7">CAU 1321</strain>
    </source>
</reference>
<evidence type="ECO:0000256" key="3">
    <source>
        <dbReference type="ARBA" id="ARBA00022801"/>
    </source>
</evidence>
<feature type="chain" id="PRO_5045557622" evidence="4">
    <location>
        <begin position="19"/>
        <end position="857"/>
    </location>
</feature>
<comment type="similarity">
    <text evidence="1">Belongs to the glycosyl hydrolase 3 family.</text>
</comment>
<dbReference type="Pfam" id="PF00933">
    <property type="entry name" value="Glyco_hydro_3"/>
    <property type="match status" value="1"/>
</dbReference>
<dbReference type="GO" id="GO:0016787">
    <property type="term" value="F:hydrolase activity"/>
    <property type="evidence" value="ECO:0007669"/>
    <property type="project" value="UniProtKB-KW"/>
</dbReference>
<dbReference type="InterPro" id="IPR013783">
    <property type="entry name" value="Ig-like_fold"/>
</dbReference>
<dbReference type="Gene3D" id="3.20.20.300">
    <property type="entry name" value="Glycoside hydrolase, family 3, N-terminal domain"/>
    <property type="match status" value="1"/>
</dbReference>
<dbReference type="PROSITE" id="PS51820">
    <property type="entry name" value="PA14"/>
    <property type="match status" value="1"/>
</dbReference>
<keyword evidence="2 4" id="KW-0732">Signal</keyword>
<dbReference type="InterPro" id="IPR044993">
    <property type="entry name" value="BXL"/>
</dbReference>
<feature type="domain" description="PA14" evidence="5">
    <location>
        <begin position="452"/>
        <end position="594"/>
    </location>
</feature>
<evidence type="ECO:0000256" key="4">
    <source>
        <dbReference type="SAM" id="SignalP"/>
    </source>
</evidence>
<evidence type="ECO:0000313" key="7">
    <source>
        <dbReference type="Proteomes" id="UP000598350"/>
    </source>
</evidence>
<dbReference type="InterPro" id="IPR036962">
    <property type="entry name" value="Glyco_hydro_3_N_sf"/>
</dbReference>
<dbReference type="EMBL" id="JABTCG010000001">
    <property type="protein sequence ID" value="MBD0849187.1"/>
    <property type="molecule type" value="Genomic_DNA"/>
</dbReference>
<dbReference type="SMART" id="SM01217">
    <property type="entry name" value="Fn3_like"/>
    <property type="match status" value="1"/>
</dbReference>
<dbReference type="Pfam" id="PF07691">
    <property type="entry name" value="PA14"/>
    <property type="match status" value="1"/>
</dbReference>
<dbReference type="Proteomes" id="UP000598350">
    <property type="component" value="Unassembled WGS sequence"/>
</dbReference>
<dbReference type="SUPFAM" id="SSF51445">
    <property type="entry name" value="(Trans)glycosidases"/>
    <property type="match status" value="1"/>
</dbReference>
<dbReference type="SUPFAM" id="SSF52279">
    <property type="entry name" value="Beta-D-glucan exohydrolase, C-terminal domain"/>
    <property type="match status" value="1"/>
</dbReference>
<evidence type="ECO:0000256" key="2">
    <source>
        <dbReference type="ARBA" id="ARBA00022729"/>
    </source>
</evidence>
<organism evidence="6 7">
    <name type="scientific">Maribacter arenosus</name>
    <dbReference type="NCBI Taxonomy" id="1854708"/>
    <lineage>
        <taxon>Bacteria</taxon>
        <taxon>Pseudomonadati</taxon>
        <taxon>Bacteroidota</taxon>
        <taxon>Flavobacteriia</taxon>
        <taxon>Flavobacteriales</taxon>
        <taxon>Flavobacteriaceae</taxon>
        <taxon>Maribacter</taxon>
    </lineage>
</organism>
<dbReference type="InterPro" id="IPR026891">
    <property type="entry name" value="Fn3-like"/>
</dbReference>
<dbReference type="Gene3D" id="3.40.50.1700">
    <property type="entry name" value="Glycoside hydrolase family 3 C-terminal domain"/>
    <property type="match status" value="2"/>
</dbReference>
<protein>
    <submittedName>
        <fullName evidence="6">Glycoside hydrolase family 3 C-terminal domain-containing protein</fullName>
    </submittedName>
</protein>
<dbReference type="InterPro" id="IPR017853">
    <property type="entry name" value="GH"/>
</dbReference>
<keyword evidence="7" id="KW-1185">Reference proteome</keyword>
<dbReference type="InterPro" id="IPR011658">
    <property type="entry name" value="PA14_dom"/>
</dbReference>
<dbReference type="SUPFAM" id="SSF56988">
    <property type="entry name" value="Anthrax protective antigen"/>
    <property type="match status" value="1"/>
</dbReference>
<dbReference type="PANTHER" id="PTHR42721">
    <property type="entry name" value="SUGAR HYDROLASE-RELATED"/>
    <property type="match status" value="1"/>
</dbReference>
<evidence type="ECO:0000256" key="1">
    <source>
        <dbReference type="ARBA" id="ARBA00005336"/>
    </source>
</evidence>
<feature type="signal peptide" evidence="4">
    <location>
        <begin position="1"/>
        <end position="18"/>
    </location>
</feature>
<dbReference type="InterPro" id="IPR001764">
    <property type="entry name" value="Glyco_hydro_3_N"/>
</dbReference>
<dbReference type="InterPro" id="IPR037524">
    <property type="entry name" value="PA14/GLEYA"/>
</dbReference>
<dbReference type="PRINTS" id="PR00133">
    <property type="entry name" value="GLHYDRLASE3"/>
</dbReference>
<name>A0ABR7V6H3_9FLAO</name>
<dbReference type="PANTHER" id="PTHR42721:SF3">
    <property type="entry name" value="BETA-D-XYLOSIDASE 5-RELATED"/>
    <property type="match status" value="1"/>
</dbReference>
<evidence type="ECO:0000313" key="6">
    <source>
        <dbReference type="EMBL" id="MBD0849187.1"/>
    </source>
</evidence>
<dbReference type="Gene3D" id="2.60.40.10">
    <property type="entry name" value="Immunoglobulins"/>
    <property type="match status" value="1"/>
</dbReference>
<comment type="caution">
    <text evidence="6">The sequence shown here is derived from an EMBL/GenBank/DDBJ whole genome shotgun (WGS) entry which is preliminary data.</text>
</comment>
<dbReference type="Pfam" id="PF14310">
    <property type="entry name" value="Fn3-like"/>
    <property type="match status" value="1"/>
</dbReference>
<accession>A0ABR7V6H3</accession>
<keyword evidence="3 6" id="KW-0378">Hydrolase</keyword>
<dbReference type="Pfam" id="PF01915">
    <property type="entry name" value="Glyco_hydro_3_C"/>
    <property type="match status" value="1"/>
</dbReference>
<evidence type="ECO:0000259" key="5">
    <source>
        <dbReference type="PROSITE" id="PS51820"/>
    </source>
</evidence>
<dbReference type="InterPro" id="IPR002772">
    <property type="entry name" value="Glyco_hydro_3_C"/>
</dbReference>
<gene>
    <name evidence="6" type="ORF">HPE63_00780</name>
</gene>
<dbReference type="RefSeq" id="WP_188312326.1">
    <property type="nucleotide sequence ID" value="NZ_JABTCG010000001.1"/>
</dbReference>
<proteinExistence type="inferred from homology"/>
<dbReference type="InterPro" id="IPR036881">
    <property type="entry name" value="Glyco_hydro_3_C_sf"/>
</dbReference>